<evidence type="ECO:0000313" key="2">
    <source>
        <dbReference type="Proteomes" id="UP000015530"/>
    </source>
</evidence>
<dbReference type="Proteomes" id="UP000015530">
    <property type="component" value="Unassembled WGS sequence"/>
</dbReference>
<dbReference type="HOGENOM" id="CLU_2960616_0_0_1"/>
<gene>
    <name evidence="1" type="ORF">CGLO_09997</name>
</gene>
<dbReference type="AlphaFoldDB" id="T0LQR8"/>
<reference evidence="2" key="1">
    <citation type="journal article" date="2013" name="Mol. Plant Microbe Interact.">
        <title>Global aspects of pacC regulation of pathogenicity genes in Colletotrichum gloeosporioides as revealed by transcriptome analysis.</title>
        <authorList>
            <person name="Alkan N."/>
            <person name="Meng X."/>
            <person name="Friedlander G."/>
            <person name="Reuveni E."/>
            <person name="Sukno S."/>
            <person name="Sherman A."/>
            <person name="Thon M."/>
            <person name="Fluhr R."/>
            <person name="Prusky D."/>
        </authorList>
    </citation>
    <scope>NUCLEOTIDE SEQUENCE [LARGE SCALE GENOMIC DNA]</scope>
    <source>
        <strain evidence="2">Cg-14</strain>
    </source>
</reference>
<sequence length="59" mass="6671">MSNYKLTLLIDNAIFAAHPTDKFCIAKKVNGSFTTVFQDASIQPKRADQQQLHAQNDFE</sequence>
<name>T0LQR8_COLGC</name>
<proteinExistence type="predicted"/>
<comment type="caution">
    <text evidence="1">The sequence shown here is derived from an EMBL/GenBank/DDBJ whole genome shotgun (WGS) entry which is preliminary data.</text>
</comment>
<dbReference type="EMBL" id="AMYD01002014">
    <property type="protein sequence ID" value="EQB50555.1"/>
    <property type="molecule type" value="Genomic_DNA"/>
</dbReference>
<protein>
    <submittedName>
        <fullName evidence="1">Uncharacterized protein</fullName>
    </submittedName>
</protein>
<organism evidence="1 2">
    <name type="scientific">Colletotrichum gloeosporioides (strain Cg-14)</name>
    <name type="common">Anthracnose fungus</name>
    <name type="synonym">Glomerella cingulata</name>
    <dbReference type="NCBI Taxonomy" id="1237896"/>
    <lineage>
        <taxon>Eukaryota</taxon>
        <taxon>Fungi</taxon>
        <taxon>Dikarya</taxon>
        <taxon>Ascomycota</taxon>
        <taxon>Pezizomycotina</taxon>
        <taxon>Sordariomycetes</taxon>
        <taxon>Hypocreomycetidae</taxon>
        <taxon>Glomerellales</taxon>
        <taxon>Glomerellaceae</taxon>
        <taxon>Colletotrichum</taxon>
        <taxon>Colletotrichum gloeosporioides species complex</taxon>
    </lineage>
</organism>
<dbReference type="OrthoDB" id="2987506at2759"/>
<accession>T0LQR8</accession>
<evidence type="ECO:0000313" key="1">
    <source>
        <dbReference type="EMBL" id="EQB50555.1"/>
    </source>
</evidence>